<sequence>MKIISKDEIITNEQLLMTAMKNSDISVLDYLLHDELIFTNHMGQVLTKEMDLDAHRSGSLRIHDIQTSEQVIHLMEDVAIVAVKKYISGKYNDEAFAGTFRFTRIWKMFDDDWKIIAVSSVLLQ</sequence>
<dbReference type="SUPFAM" id="SSF54427">
    <property type="entry name" value="NTF2-like"/>
    <property type="match status" value="1"/>
</dbReference>
<evidence type="ECO:0000259" key="1">
    <source>
        <dbReference type="Pfam" id="PF14534"/>
    </source>
</evidence>
<name>A0A841JBA1_9SPHI</name>
<comment type="caution">
    <text evidence="2">The sequence shown here is derived from an EMBL/GenBank/DDBJ whole genome shotgun (WGS) entry which is preliminary data.</text>
</comment>
<accession>A0A841JBA1</accession>
<dbReference type="InterPro" id="IPR027843">
    <property type="entry name" value="DUF4440"/>
</dbReference>
<dbReference type="Gene3D" id="3.10.450.50">
    <property type="match status" value="1"/>
</dbReference>
<protein>
    <recommendedName>
        <fullName evidence="1">DUF4440 domain-containing protein</fullName>
    </recommendedName>
</protein>
<dbReference type="RefSeq" id="WP_183587243.1">
    <property type="nucleotide sequence ID" value="NZ_JACHCA010000005.1"/>
</dbReference>
<evidence type="ECO:0000313" key="2">
    <source>
        <dbReference type="EMBL" id="MBB6127924.1"/>
    </source>
</evidence>
<proteinExistence type="predicted"/>
<reference evidence="2 3" key="1">
    <citation type="submission" date="2020-08" db="EMBL/GenBank/DDBJ databases">
        <title>Genomic Encyclopedia of Type Strains, Phase IV (KMG-V): Genome sequencing to study the core and pangenomes of soil and plant-associated prokaryotes.</title>
        <authorList>
            <person name="Whitman W."/>
        </authorList>
    </citation>
    <scope>NUCLEOTIDE SEQUENCE [LARGE SCALE GENOMIC DNA]</scope>
    <source>
        <strain evidence="2 3">MP601</strain>
    </source>
</reference>
<organism evidence="2 3">
    <name type="scientific">Mucilaginibacter lappiensis</name>
    <dbReference type="NCBI Taxonomy" id="354630"/>
    <lineage>
        <taxon>Bacteria</taxon>
        <taxon>Pseudomonadati</taxon>
        <taxon>Bacteroidota</taxon>
        <taxon>Sphingobacteriia</taxon>
        <taxon>Sphingobacteriales</taxon>
        <taxon>Sphingobacteriaceae</taxon>
        <taxon>Mucilaginibacter</taxon>
    </lineage>
</organism>
<feature type="domain" description="DUF4440" evidence="1">
    <location>
        <begin position="9"/>
        <end position="115"/>
    </location>
</feature>
<evidence type="ECO:0000313" key="3">
    <source>
        <dbReference type="Proteomes" id="UP000548326"/>
    </source>
</evidence>
<dbReference type="Proteomes" id="UP000548326">
    <property type="component" value="Unassembled WGS sequence"/>
</dbReference>
<dbReference type="EMBL" id="JACHCA010000005">
    <property type="protein sequence ID" value="MBB6127924.1"/>
    <property type="molecule type" value="Genomic_DNA"/>
</dbReference>
<dbReference type="InterPro" id="IPR032710">
    <property type="entry name" value="NTF2-like_dom_sf"/>
</dbReference>
<dbReference type="AlphaFoldDB" id="A0A841JBA1"/>
<dbReference type="Pfam" id="PF14534">
    <property type="entry name" value="DUF4440"/>
    <property type="match status" value="1"/>
</dbReference>
<gene>
    <name evidence="2" type="ORF">HDF22_002037</name>
</gene>